<dbReference type="PANTHER" id="PTHR33096:SF1">
    <property type="entry name" value="CXC1-LIKE CYSTEINE CLUSTER ASSOCIATED WITH KDZ TRANSPOSASES DOMAIN-CONTAINING PROTEIN"/>
    <property type="match status" value="1"/>
</dbReference>
<name>A0A0C9T442_PAXIN</name>
<sequence>MGLFPCAPVAPSLAVDLRVLQFVKTLFVRQTPNVTAWCEAVEVFLAGCGYTFAGKDNLRRQFNNAYHWYCVLVIQNDDHVSAMISVARPTARPQEEHKQPSDYLRARCPLCFGGNDWRQARSPDQLCIEQSPCIIVANMASRVDCIICMDACFTKKRSKNPCGAEGDDPPNPITSFFVPTEVVDKMESLAEQCCTRGHNGTGRVVVPDGNDDLVEEGMHVPVSVLDGCGQSFIAADERWKKASTQFFADTGLMALLCRHDRVLWLVNLTSAGEKQHYVLALLKQFITHIPNDMRVGFLYDIGCQIEHSWCKWKFFDDSILLRFQFGVSVFHAYGHQWPCQIIYHPRKREGFGLSDGEGCERLWSALKPLISLLRVSGYHQRLFVLNMQVRHLDTKSLTGFALWLSRRWASCRAQKRGVDRGLRDCGCDVGQLRAQWVAQVEHQTRPSPRQSKNKVDKEIRMILELEQLVKARAATISALEICFVANRITDFACFELDIADARAQYDKLSDMLLRRRAALGVSVTARL</sequence>
<dbReference type="HOGENOM" id="CLU_004552_10_2_1"/>
<reference evidence="2" key="2">
    <citation type="submission" date="2015-01" db="EMBL/GenBank/DDBJ databases">
        <title>Evolutionary Origins and Diversification of the Mycorrhizal Mutualists.</title>
        <authorList>
            <consortium name="DOE Joint Genome Institute"/>
            <consortium name="Mycorrhizal Genomics Consortium"/>
            <person name="Kohler A."/>
            <person name="Kuo A."/>
            <person name="Nagy L.G."/>
            <person name="Floudas D."/>
            <person name="Copeland A."/>
            <person name="Barry K.W."/>
            <person name="Cichocki N."/>
            <person name="Veneault-Fourrey C."/>
            <person name="LaButti K."/>
            <person name="Lindquist E.A."/>
            <person name="Lipzen A."/>
            <person name="Lundell T."/>
            <person name="Morin E."/>
            <person name="Murat C."/>
            <person name="Riley R."/>
            <person name="Ohm R."/>
            <person name="Sun H."/>
            <person name="Tunlid A."/>
            <person name="Henrissat B."/>
            <person name="Grigoriev I.V."/>
            <person name="Hibbett D.S."/>
            <person name="Martin F."/>
        </authorList>
    </citation>
    <scope>NUCLEOTIDE SEQUENCE [LARGE SCALE GENOMIC DNA]</scope>
    <source>
        <strain evidence="2">ATCC 200175</strain>
    </source>
</reference>
<dbReference type="InterPro" id="IPR040521">
    <property type="entry name" value="KDZ"/>
</dbReference>
<gene>
    <name evidence="1" type="ORF">PAXINDRAFT_16570</name>
</gene>
<reference evidence="1 2" key="1">
    <citation type="submission" date="2014-06" db="EMBL/GenBank/DDBJ databases">
        <authorList>
            <consortium name="DOE Joint Genome Institute"/>
            <person name="Kuo A."/>
            <person name="Kohler A."/>
            <person name="Nagy L.G."/>
            <person name="Floudas D."/>
            <person name="Copeland A."/>
            <person name="Barry K.W."/>
            <person name="Cichocki N."/>
            <person name="Veneault-Fourrey C."/>
            <person name="LaButti K."/>
            <person name="Lindquist E.A."/>
            <person name="Lipzen A."/>
            <person name="Lundell T."/>
            <person name="Morin E."/>
            <person name="Murat C."/>
            <person name="Sun H."/>
            <person name="Tunlid A."/>
            <person name="Henrissat B."/>
            <person name="Grigoriev I.V."/>
            <person name="Hibbett D.S."/>
            <person name="Martin F."/>
            <person name="Nordberg H.P."/>
            <person name="Cantor M.N."/>
            <person name="Hua S.X."/>
        </authorList>
    </citation>
    <scope>NUCLEOTIDE SEQUENCE [LARGE SCALE GENOMIC DNA]</scope>
    <source>
        <strain evidence="1 2">ATCC 200175</strain>
    </source>
</reference>
<dbReference type="AlphaFoldDB" id="A0A0C9T442"/>
<dbReference type="PANTHER" id="PTHR33096">
    <property type="entry name" value="CXC2 DOMAIN-CONTAINING PROTEIN"/>
    <property type="match status" value="1"/>
</dbReference>
<accession>A0A0C9T442</accession>
<evidence type="ECO:0008006" key="3">
    <source>
        <dbReference type="Google" id="ProtNLM"/>
    </source>
</evidence>
<dbReference type="OrthoDB" id="3237105at2759"/>
<evidence type="ECO:0000313" key="1">
    <source>
        <dbReference type="EMBL" id="KIJ10415.1"/>
    </source>
</evidence>
<dbReference type="Proteomes" id="UP000053647">
    <property type="component" value="Unassembled WGS sequence"/>
</dbReference>
<proteinExistence type="predicted"/>
<evidence type="ECO:0000313" key="2">
    <source>
        <dbReference type="Proteomes" id="UP000053647"/>
    </source>
</evidence>
<dbReference type="Pfam" id="PF18758">
    <property type="entry name" value="KDZ"/>
    <property type="match status" value="1"/>
</dbReference>
<protein>
    <recommendedName>
        <fullName evidence="3">CxC1-like cysteine cluster associated with KDZ transposases domain-containing protein</fullName>
    </recommendedName>
</protein>
<keyword evidence="2" id="KW-1185">Reference proteome</keyword>
<dbReference type="EMBL" id="KN819406">
    <property type="protein sequence ID" value="KIJ10415.1"/>
    <property type="molecule type" value="Genomic_DNA"/>
</dbReference>
<organism evidence="1 2">
    <name type="scientific">Paxillus involutus ATCC 200175</name>
    <dbReference type="NCBI Taxonomy" id="664439"/>
    <lineage>
        <taxon>Eukaryota</taxon>
        <taxon>Fungi</taxon>
        <taxon>Dikarya</taxon>
        <taxon>Basidiomycota</taxon>
        <taxon>Agaricomycotina</taxon>
        <taxon>Agaricomycetes</taxon>
        <taxon>Agaricomycetidae</taxon>
        <taxon>Boletales</taxon>
        <taxon>Paxilineae</taxon>
        <taxon>Paxillaceae</taxon>
        <taxon>Paxillus</taxon>
    </lineage>
</organism>